<dbReference type="AlphaFoldDB" id="A0A835RGB7"/>
<feature type="chain" id="PRO_5032527985" description="Bifunctional inhibitor/plant lipid transfer protein/seed storage helical domain-containing protein" evidence="1">
    <location>
        <begin position="33"/>
        <end position="114"/>
    </location>
</feature>
<dbReference type="GO" id="GO:0009627">
    <property type="term" value="P:systemic acquired resistance"/>
    <property type="evidence" value="ECO:0007669"/>
    <property type="project" value="InterPro"/>
</dbReference>
<organism evidence="3 4">
    <name type="scientific">Vanilla planifolia</name>
    <name type="common">Vanilla</name>
    <dbReference type="NCBI Taxonomy" id="51239"/>
    <lineage>
        <taxon>Eukaryota</taxon>
        <taxon>Viridiplantae</taxon>
        <taxon>Streptophyta</taxon>
        <taxon>Embryophyta</taxon>
        <taxon>Tracheophyta</taxon>
        <taxon>Spermatophyta</taxon>
        <taxon>Magnoliopsida</taxon>
        <taxon>Liliopsida</taxon>
        <taxon>Asparagales</taxon>
        <taxon>Orchidaceae</taxon>
        <taxon>Vanilloideae</taxon>
        <taxon>Vanilleae</taxon>
        <taxon>Vanilla</taxon>
    </lineage>
</organism>
<sequence>MASTAGLPAVAATTAATIIALLLISGAEPTAAAAGPSQCNMTQQGFEDCLPYIRSTPAPATGWPSEDCCSALRKADLSCLCSYKGSPLLSYLHISYKLALQLPAKCGLRFPSPC</sequence>
<dbReference type="PANTHER" id="PTHR33122">
    <property type="entry name" value="LIPID BINDING PROTEIN-RELATED"/>
    <property type="match status" value="1"/>
</dbReference>
<keyword evidence="1" id="KW-0732">Signal</keyword>
<evidence type="ECO:0000256" key="1">
    <source>
        <dbReference type="SAM" id="SignalP"/>
    </source>
</evidence>
<dbReference type="InterPro" id="IPR044741">
    <property type="entry name" value="NsLTP-like"/>
</dbReference>
<gene>
    <name evidence="3" type="ORF">HPP92_009932</name>
</gene>
<reference evidence="3 4" key="1">
    <citation type="journal article" date="2020" name="Nat. Food">
        <title>A phased Vanilla planifolia genome enables genetic improvement of flavour and production.</title>
        <authorList>
            <person name="Hasing T."/>
            <person name="Tang H."/>
            <person name="Brym M."/>
            <person name="Khazi F."/>
            <person name="Huang T."/>
            <person name="Chambers A.H."/>
        </authorList>
    </citation>
    <scope>NUCLEOTIDE SEQUENCE [LARGE SCALE GENOMIC DNA]</scope>
    <source>
        <tissue evidence="3">Leaf</tissue>
    </source>
</reference>
<name>A0A835RGB7_VANPL</name>
<dbReference type="InterPro" id="IPR036312">
    <property type="entry name" value="Bifun_inhib/LTP/seed_sf"/>
</dbReference>
<proteinExistence type="predicted"/>
<dbReference type="InterPro" id="IPR039265">
    <property type="entry name" value="DIR1-like"/>
</dbReference>
<dbReference type="SUPFAM" id="SSF47699">
    <property type="entry name" value="Bifunctional inhibitor/lipid-transfer protein/seed storage 2S albumin"/>
    <property type="match status" value="1"/>
</dbReference>
<accession>A0A835RGB7</accession>
<dbReference type="Pfam" id="PF14368">
    <property type="entry name" value="LTP_2"/>
    <property type="match status" value="1"/>
</dbReference>
<evidence type="ECO:0000313" key="3">
    <source>
        <dbReference type="EMBL" id="KAG0485853.1"/>
    </source>
</evidence>
<dbReference type="OrthoDB" id="1732682at2759"/>
<dbReference type="Proteomes" id="UP000636800">
    <property type="component" value="Unassembled WGS sequence"/>
</dbReference>
<dbReference type="Gene3D" id="1.10.110.10">
    <property type="entry name" value="Plant lipid-transfer and hydrophobic proteins"/>
    <property type="match status" value="1"/>
</dbReference>
<protein>
    <recommendedName>
        <fullName evidence="2">Bifunctional inhibitor/plant lipid transfer protein/seed storage helical domain-containing protein</fullName>
    </recommendedName>
</protein>
<dbReference type="EMBL" id="JADCNL010000004">
    <property type="protein sequence ID" value="KAG0485853.1"/>
    <property type="molecule type" value="Genomic_DNA"/>
</dbReference>
<feature type="domain" description="Bifunctional inhibitor/plant lipid transfer protein/seed storage helical" evidence="2">
    <location>
        <begin position="39"/>
        <end position="114"/>
    </location>
</feature>
<feature type="signal peptide" evidence="1">
    <location>
        <begin position="1"/>
        <end position="32"/>
    </location>
</feature>
<evidence type="ECO:0000313" key="4">
    <source>
        <dbReference type="Proteomes" id="UP000636800"/>
    </source>
</evidence>
<comment type="caution">
    <text evidence="3">The sequence shown here is derived from an EMBL/GenBank/DDBJ whole genome shotgun (WGS) entry which is preliminary data.</text>
</comment>
<dbReference type="CDD" id="cd04660">
    <property type="entry name" value="nsLTP_like"/>
    <property type="match status" value="1"/>
</dbReference>
<dbReference type="GO" id="GO:0005504">
    <property type="term" value="F:fatty acid binding"/>
    <property type="evidence" value="ECO:0007669"/>
    <property type="project" value="InterPro"/>
</dbReference>
<dbReference type="SMART" id="SM00499">
    <property type="entry name" value="AAI"/>
    <property type="match status" value="1"/>
</dbReference>
<dbReference type="PANTHER" id="PTHR33122:SF43">
    <property type="entry name" value="BIFUNCTIONAL INHIBITOR_PLANT LIPID TRANSFER PROTEIN_SEED STORAGE HELICAL DOMAIN-CONTAINING PROTEIN"/>
    <property type="match status" value="1"/>
</dbReference>
<dbReference type="InterPro" id="IPR016140">
    <property type="entry name" value="Bifunc_inhib/LTP/seed_store"/>
</dbReference>
<evidence type="ECO:0000259" key="2">
    <source>
        <dbReference type="SMART" id="SM00499"/>
    </source>
</evidence>
<keyword evidence="4" id="KW-1185">Reference proteome</keyword>